<gene>
    <name evidence="1" type="ORF">HPB47_023147</name>
</gene>
<dbReference type="EMBL" id="JABSTQ010009368">
    <property type="protein sequence ID" value="KAG0429938.1"/>
    <property type="molecule type" value="Genomic_DNA"/>
</dbReference>
<evidence type="ECO:0000313" key="1">
    <source>
        <dbReference type="EMBL" id="KAG0429938.1"/>
    </source>
</evidence>
<proteinExistence type="predicted"/>
<comment type="caution">
    <text evidence="1">The sequence shown here is derived from an EMBL/GenBank/DDBJ whole genome shotgun (WGS) entry which is preliminary data.</text>
</comment>
<evidence type="ECO:0000313" key="2">
    <source>
        <dbReference type="Proteomes" id="UP000805193"/>
    </source>
</evidence>
<dbReference type="Proteomes" id="UP000805193">
    <property type="component" value="Unassembled WGS sequence"/>
</dbReference>
<organism evidence="1 2">
    <name type="scientific">Ixodes persulcatus</name>
    <name type="common">Taiga tick</name>
    <dbReference type="NCBI Taxonomy" id="34615"/>
    <lineage>
        <taxon>Eukaryota</taxon>
        <taxon>Metazoa</taxon>
        <taxon>Ecdysozoa</taxon>
        <taxon>Arthropoda</taxon>
        <taxon>Chelicerata</taxon>
        <taxon>Arachnida</taxon>
        <taxon>Acari</taxon>
        <taxon>Parasitiformes</taxon>
        <taxon>Ixodida</taxon>
        <taxon>Ixodoidea</taxon>
        <taxon>Ixodidae</taxon>
        <taxon>Ixodinae</taxon>
        <taxon>Ixodes</taxon>
    </lineage>
</organism>
<accession>A0AC60QA25</accession>
<protein>
    <submittedName>
        <fullName evidence="1">Uncharacterized protein</fullName>
    </submittedName>
</protein>
<name>A0AC60QA25_IXOPE</name>
<sequence length="180" mass="20179">MTLEQEHHPLSVSAVNIKLPPFLTSDPELCFIQVKSQLASRRITEDLTTYHHVVSGLPPATACEIRDLSFAPPAEDAMLKKTLIRRVASSKPQRFQQLLRETELGDRTPSQLRRQMQQLLGTKATDLNSIMAGSHMQRSADAALLTCRQLLFVYRATVRRCDTKLVSAPPCVAQDIDEGW</sequence>
<keyword evidence="2" id="KW-1185">Reference proteome</keyword>
<reference evidence="1 2" key="1">
    <citation type="journal article" date="2020" name="Cell">
        <title>Large-Scale Comparative Analyses of Tick Genomes Elucidate Their Genetic Diversity and Vector Capacities.</title>
        <authorList>
            <consortium name="Tick Genome and Microbiome Consortium (TIGMIC)"/>
            <person name="Jia N."/>
            <person name="Wang J."/>
            <person name="Shi W."/>
            <person name="Du L."/>
            <person name="Sun Y."/>
            <person name="Zhan W."/>
            <person name="Jiang J.F."/>
            <person name="Wang Q."/>
            <person name="Zhang B."/>
            <person name="Ji P."/>
            <person name="Bell-Sakyi L."/>
            <person name="Cui X.M."/>
            <person name="Yuan T.T."/>
            <person name="Jiang B.G."/>
            <person name="Yang W.F."/>
            <person name="Lam T.T."/>
            <person name="Chang Q.C."/>
            <person name="Ding S.J."/>
            <person name="Wang X.J."/>
            <person name="Zhu J.G."/>
            <person name="Ruan X.D."/>
            <person name="Zhao L."/>
            <person name="Wei J.T."/>
            <person name="Ye R.Z."/>
            <person name="Que T.C."/>
            <person name="Du C.H."/>
            <person name="Zhou Y.H."/>
            <person name="Cheng J.X."/>
            <person name="Dai P.F."/>
            <person name="Guo W.B."/>
            <person name="Han X.H."/>
            <person name="Huang E.J."/>
            <person name="Li L.F."/>
            <person name="Wei W."/>
            <person name="Gao Y.C."/>
            <person name="Liu J.Z."/>
            <person name="Shao H.Z."/>
            <person name="Wang X."/>
            <person name="Wang C.C."/>
            <person name="Yang T.C."/>
            <person name="Huo Q.B."/>
            <person name="Li W."/>
            <person name="Chen H.Y."/>
            <person name="Chen S.E."/>
            <person name="Zhou L.G."/>
            <person name="Ni X.B."/>
            <person name="Tian J.H."/>
            <person name="Sheng Y."/>
            <person name="Liu T."/>
            <person name="Pan Y.S."/>
            <person name="Xia L.Y."/>
            <person name="Li J."/>
            <person name="Zhao F."/>
            <person name="Cao W.C."/>
        </authorList>
    </citation>
    <scope>NUCLEOTIDE SEQUENCE [LARGE SCALE GENOMIC DNA]</scope>
    <source>
        <strain evidence="1">Iper-2018</strain>
    </source>
</reference>